<protein>
    <submittedName>
        <fullName evidence="2">Phosphotransferase</fullName>
    </submittedName>
</protein>
<dbReference type="InterPro" id="IPR052961">
    <property type="entry name" value="Oxido-Kinase-like_Enzymes"/>
</dbReference>
<dbReference type="PANTHER" id="PTHR23020:SF41">
    <property type="entry name" value="AMINOGLYCOSIDE PHOSPHOTRANSFERASE DOMAIN-CONTAINING PROTEIN"/>
    <property type="match status" value="1"/>
</dbReference>
<name>A0A857KGT5_9ACTN</name>
<dbReference type="PANTHER" id="PTHR23020">
    <property type="entry name" value="UNCHARACTERIZED NUCLEAR HORMONE RECEPTOR-RELATED"/>
    <property type="match status" value="1"/>
</dbReference>
<reference evidence="2" key="1">
    <citation type="journal article" date="2021" name="Nat. Microbiol.">
        <title>Cocultivation of an ultrasmall environmental parasitic bacterium with lytic ability against bacteria associated with wastewater foams.</title>
        <authorList>
            <person name="Batinovic S."/>
            <person name="Rose J.J.A."/>
            <person name="Ratcliffe J."/>
            <person name="Seviour R.J."/>
            <person name="Petrovski S."/>
        </authorList>
    </citation>
    <scope>NUCLEOTIDE SEQUENCE</scope>
    <source>
        <strain evidence="2">CON44</strain>
    </source>
</reference>
<dbReference type="InterPro" id="IPR002575">
    <property type="entry name" value="Aminoglycoside_PTrfase"/>
</dbReference>
<evidence type="ECO:0000313" key="2">
    <source>
        <dbReference type="EMBL" id="QHN38597.1"/>
    </source>
</evidence>
<dbReference type="EMBL" id="CP045810">
    <property type="protein sequence ID" value="QHN38597.1"/>
    <property type="molecule type" value="Genomic_DNA"/>
</dbReference>
<gene>
    <name evidence="2" type="ORF">GII30_04850</name>
</gene>
<dbReference type="SMART" id="SM00587">
    <property type="entry name" value="CHK"/>
    <property type="match status" value="1"/>
</dbReference>
<proteinExistence type="predicted"/>
<dbReference type="InterPro" id="IPR015897">
    <property type="entry name" value="CHK_kinase-like"/>
</dbReference>
<dbReference type="RefSeq" id="WP_005191278.1">
    <property type="nucleotide sequence ID" value="NZ_CP045804.1"/>
</dbReference>
<accession>A0A857KGT5</accession>
<dbReference type="Pfam" id="PF01636">
    <property type="entry name" value="APH"/>
    <property type="match status" value="1"/>
</dbReference>
<organism evidence="2">
    <name type="scientific">Gordonia amarae</name>
    <dbReference type="NCBI Taxonomy" id="36821"/>
    <lineage>
        <taxon>Bacteria</taxon>
        <taxon>Bacillati</taxon>
        <taxon>Actinomycetota</taxon>
        <taxon>Actinomycetes</taxon>
        <taxon>Mycobacteriales</taxon>
        <taxon>Gordoniaceae</taxon>
        <taxon>Gordonia</taxon>
    </lineage>
</organism>
<dbReference type="AlphaFoldDB" id="A0A857KGT5"/>
<dbReference type="InterPro" id="IPR011009">
    <property type="entry name" value="Kinase-like_dom_sf"/>
</dbReference>
<dbReference type="Gene3D" id="3.90.1200.10">
    <property type="match status" value="1"/>
</dbReference>
<sequence length="389" mass="42393">MVEMATIAEVARTLKNIALGASPWAPGQGNYGVGGFTADELTAALASGVPGARVEAVDVHAADAMTTDHAHLALTWNETGRAASLPAKLFTKGTPAAASTRILNSAFGLCQNEVRFYNELYPAVAGITLTPYGARLRSGGRFAIALATLEPHEARFFELGSTVPLAHAESVIDALARLHAAYWESPRFAGDLNWLTPYSRQPGWPIGQRVMPLVNRTWLQRRDDVPARIKQLTTRYLKNQNIFDAELESLPPTFCHGDTHAANTFARADGSAGLFDWQQVHKAPGMRDVTYFIGWSLEPELRAASERDLIGRYLDGLRAHGIADAPSLDGAYELHRWLMMIAWNAAWAPLAMYGGDDKTLCTRLLSRFTAALQDLDTAEAVSAVLDRHA</sequence>
<evidence type="ECO:0000259" key="1">
    <source>
        <dbReference type="SMART" id="SM00587"/>
    </source>
</evidence>
<dbReference type="SUPFAM" id="SSF56112">
    <property type="entry name" value="Protein kinase-like (PK-like)"/>
    <property type="match status" value="1"/>
</dbReference>
<feature type="domain" description="CHK kinase-like" evidence="1">
    <location>
        <begin position="144"/>
        <end position="323"/>
    </location>
</feature>